<dbReference type="Gene3D" id="3.90.10.10">
    <property type="entry name" value="Cytochrome C3"/>
    <property type="match status" value="2"/>
</dbReference>
<accession>A0A558CKL3</accession>
<evidence type="ECO:0000313" key="3">
    <source>
        <dbReference type="Proteomes" id="UP000317355"/>
    </source>
</evidence>
<dbReference type="Proteomes" id="UP000317355">
    <property type="component" value="Unassembled WGS sequence"/>
</dbReference>
<protein>
    <submittedName>
        <fullName evidence="2">Class III cytochrome C family protein</fullName>
    </submittedName>
</protein>
<reference evidence="2 3" key="1">
    <citation type="submission" date="2019-07" db="EMBL/GenBank/DDBJ databases">
        <title>The pathways for chlorine oxyanion respiration interact through the shared metabolite chlorate.</title>
        <authorList>
            <person name="Barnum T.P."/>
            <person name="Cheng Y."/>
            <person name="Hill K.A."/>
            <person name="Lucas L.N."/>
            <person name="Carlson H.K."/>
            <person name="Coates J.D."/>
        </authorList>
    </citation>
    <scope>NUCLEOTIDE SEQUENCE [LARGE SCALE GENOMIC DNA]</scope>
    <source>
        <strain evidence="2">BK-3</strain>
    </source>
</reference>
<feature type="compositionally biased region" description="Basic and acidic residues" evidence="1">
    <location>
        <begin position="254"/>
        <end position="266"/>
    </location>
</feature>
<dbReference type="InterPro" id="IPR036280">
    <property type="entry name" value="Multihaem_cyt_sf"/>
</dbReference>
<dbReference type="EMBL" id="VMRY01000123">
    <property type="protein sequence ID" value="TVT49284.1"/>
    <property type="molecule type" value="Genomic_DNA"/>
</dbReference>
<sequence length="266" mass="30580">MEMNKKRITIIVAANLLVLVLLAIFLPQLMVSPGKPVEAHIDLADDCFACHTPFIGSTAEQCITCHTVADIGIKTTKGLSIDKEQKNVAFHQKLVEEDCMACHSEHKGVQPFRPIGQFSHDLLQTSVKEQCDSCHSNPDDGFHRKITGNCAQCHSNDAWLPATFEHEKYFRFDKDHNTECATCHINNDYAKYTCYGCHEHSRSKIREEHYEEGIRDYENCVECHRSGDEDEAKRIWRSGGYKSEMQRQLNSDGFDQRNYRRRDHDD</sequence>
<organism evidence="2 3">
    <name type="scientific">Sedimenticola thiotaurini</name>
    <dbReference type="NCBI Taxonomy" id="1543721"/>
    <lineage>
        <taxon>Bacteria</taxon>
        <taxon>Pseudomonadati</taxon>
        <taxon>Pseudomonadota</taxon>
        <taxon>Gammaproteobacteria</taxon>
        <taxon>Chromatiales</taxon>
        <taxon>Sedimenticolaceae</taxon>
        <taxon>Sedimenticola</taxon>
    </lineage>
</organism>
<evidence type="ECO:0000313" key="2">
    <source>
        <dbReference type="EMBL" id="TVT49284.1"/>
    </source>
</evidence>
<evidence type="ECO:0000256" key="1">
    <source>
        <dbReference type="SAM" id="MobiDB-lite"/>
    </source>
</evidence>
<dbReference type="CDD" id="cd08168">
    <property type="entry name" value="Cytochrom_C3"/>
    <property type="match status" value="1"/>
</dbReference>
<proteinExistence type="predicted"/>
<gene>
    <name evidence="2" type="ORF">FHK82_17260</name>
</gene>
<name>A0A558CKL3_9GAMM</name>
<feature type="region of interest" description="Disordered" evidence="1">
    <location>
        <begin position="244"/>
        <end position="266"/>
    </location>
</feature>
<comment type="caution">
    <text evidence="2">The sequence shown here is derived from an EMBL/GenBank/DDBJ whole genome shotgun (WGS) entry which is preliminary data.</text>
</comment>
<dbReference type="AlphaFoldDB" id="A0A558CKL3"/>
<dbReference type="SUPFAM" id="SSF48695">
    <property type="entry name" value="Multiheme cytochromes"/>
    <property type="match status" value="1"/>
</dbReference>